<keyword evidence="1" id="KW-0812">Transmembrane</keyword>
<organism evidence="2 3">
    <name type="scientific">Theileria equi strain WA</name>
    <dbReference type="NCBI Taxonomy" id="1537102"/>
    <lineage>
        <taxon>Eukaryota</taxon>
        <taxon>Sar</taxon>
        <taxon>Alveolata</taxon>
        <taxon>Apicomplexa</taxon>
        <taxon>Aconoidasida</taxon>
        <taxon>Piroplasmida</taxon>
        <taxon>Theileriidae</taxon>
        <taxon>Theileria</taxon>
    </lineage>
</organism>
<dbReference type="AlphaFoldDB" id="L1LAX8"/>
<dbReference type="EMBL" id="ACOU01000007">
    <property type="protein sequence ID" value="EKX72288.1"/>
    <property type="molecule type" value="Genomic_DNA"/>
</dbReference>
<comment type="caution">
    <text evidence="2">The sequence shown here is derived from an EMBL/GenBank/DDBJ whole genome shotgun (WGS) entry which is preliminary data.</text>
</comment>
<keyword evidence="1" id="KW-1133">Transmembrane helix</keyword>
<dbReference type="VEuPathDB" id="PiroplasmaDB:BEWA_047530"/>
<dbReference type="RefSeq" id="XP_004831740.1">
    <property type="nucleotide sequence ID" value="XM_004831683.1"/>
</dbReference>
<dbReference type="GeneID" id="15804111"/>
<evidence type="ECO:0000313" key="2">
    <source>
        <dbReference type="EMBL" id="EKX72288.1"/>
    </source>
</evidence>
<accession>L1LAX8</accession>
<evidence type="ECO:0000313" key="3">
    <source>
        <dbReference type="Proteomes" id="UP000031512"/>
    </source>
</evidence>
<dbReference type="Proteomes" id="UP000031512">
    <property type="component" value="Unassembled WGS sequence"/>
</dbReference>
<name>L1LAX8_THEEQ</name>
<gene>
    <name evidence="2" type="ORF">BEWA_047530</name>
</gene>
<sequence>MTLLKRVLILLLILIGLAAIIVPVVILSLGNKFERKSSRETIDLDLSGKVPEGIRVGRYNSLYDAIQYSVDEAFEDYYRIGNVRDGREIVVIDRVGDADKTVIFIKYDDGTRYILVYIVDLANAYGDEDDDQNAQERDNETCRLNRISLEFIKKKDEPCYSRIEREPILLDLTEEVPSYINLFQMDSQNYIYTIEFCDSFSLYIGTVKYGENLVEENEGDIIQKAVIVDKNGVYPKIKTITYQTDGMQLERKYEFIDEEFKRVDEQIKDFVFTGLF</sequence>
<keyword evidence="3" id="KW-1185">Reference proteome</keyword>
<dbReference type="KEGG" id="beq:BEWA_047530"/>
<protein>
    <submittedName>
        <fullName evidence="2">Signal peptide containing protein</fullName>
    </submittedName>
</protein>
<feature type="transmembrane region" description="Helical" evidence="1">
    <location>
        <begin position="6"/>
        <end position="29"/>
    </location>
</feature>
<evidence type="ECO:0000256" key="1">
    <source>
        <dbReference type="SAM" id="Phobius"/>
    </source>
</evidence>
<proteinExistence type="predicted"/>
<keyword evidence="1" id="KW-0472">Membrane</keyword>
<reference evidence="2 3" key="1">
    <citation type="journal article" date="2012" name="BMC Genomics">
        <title>Comparative genomic analysis and phylogenetic position of Theileria equi.</title>
        <authorList>
            <person name="Kappmeyer L.S."/>
            <person name="Thiagarajan M."/>
            <person name="Herndon D.R."/>
            <person name="Ramsay J.D."/>
            <person name="Caler E."/>
            <person name="Djikeng A."/>
            <person name="Gillespie J.J."/>
            <person name="Lau A.O."/>
            <person name="Roalson E.H."/>
            <person name="Silva J.C."/>
            <person name="Silva M.G."/>
            <person name="Suarez C.E."/>
            <person name="Ueti M.W."/>
            <person name="Nene V.M."/>
            <person name="Mealey R.H."/>
            <person name="Knowles D.P."/>
            <person name="Brayton K.A."/>
        </authorList>
    </citation>
    <scope>NUCLEOTIDE SEQUENCE [LARGE SCALE GENOMIC DNA]</scope>
    <source>
        <strain evidence="2 3">WA</strain>
    </source>
</reference>